<dbReference type="EMBL" id="REFZ01000014">
    <property type="protein sequence ID" value="RQG98600.1"/>
    <property type="molecule type" value="Genomic_DNA"/>
</dbReference>
<evidence type="ECO:0000313" key="2">
    <source>
        <dbReference type="EMBL" id="RQG98600.1"/>
    </source>
</evidence>
<comment type="caution">
    <text evidence="2">The sequence shown here is derived from an EMBL/GenBank/DDBJ whole genome shotgun (WGS) entry which is preliminary data.</text>
</comment>
<evidence type="ECO:0000313" key="3">
    <source>
        <dbReference type="Proteomes" id="UP000281431"/>
    </source>
</evidence>
<dbReference type="Pfam" id="PF18545">
    <property type="entry name" value="HalOD1"/>
    <property type="match status" value="1"/>
</dbReference>
<sequence length="102" mass="11017">MVNHAVTDLREGADDVSLAVVDAVARQRDVDPVSLPPLYEWIEPDALDALLAEDQRTDRNVRLEFEYAGHVVLVERTDELTVVVDGMATPAADSSGSADQAA</sequence>
<accession>A0A3N6MMG7</accession>
<dbReference type="AlphaFoldDB" id="A0A3N6MMG7"/>
<evidence type="ECO:0000259" key="1">
    <source>
        <dbReference type="Pfam" id="PF18545"/>
    </source>
</evidence>
<gene>
    <name evidence="2" type="ORF">EA472_17405</name>
</gene>
<protein>
    <recommendedName>
        <fullName evidence="1">Halobacterial output domain-containing protein</fullName>
    </recommendedName>
</protein>
<proteinExistence type="predicted"/>
<reference evidence="2 3" key="1">
    <citation type="submission" date="2018-10" db="EMBL/GenBank/DDBJ databases">
        <title>Natrarchaeobius chitinivorans gen. nov., sp. nov., and Natrarchaeobius haloalkaliphilus sp. nov., alkaliphilic, chitin-utilizing haloarchaea from hypersaline alkaline lakes.</title>
        <authorList>
            <person name="Sorokin D.Y."/>
            <person name="Elcheninov A.G."/>
            <person name="Kostrikina N.A."/>
            <person name="Bale N.J."/>
            <person name="Sinninghe Damste J.S."/>
            <person name="Khijniak T.V."/>
            <person name="Kublanov I.V."/>
            <person name="Toshchakov S.V."/>
        </authorList>
    </citation>
    <scope>NUCLEOTIDE SEQUENCE [LARGE SCALE GENOMIC DNA]</scope>
    <source>
        <strain evidence="2 3">AArcht7</strain>
    </source>
</reference>
<dbReference type="Proteomes" id="UP000281431">
    <property type="component" value="Unassembled WGS sequence"/>
</dbReference>
<feature type="domain" description="Halobacterial output" evidence="1">
    <location>
        <begin position="14"/>
        <end position="82"/>
    </location>
</feature>
<name>A0A3N6MMG7_NATCH</name>
<organism evidence="2 3">
    <name type="scientific">Natrarchaeobius chitinivorans</name>
    <dbReference type="NCBI Taxonomy" id="1679083"/>
    <lineage>
        <taxon>Archaea</taxon>
        <taxon>Methanobacteriati</taxon>
        <taxon>Methanobacteriota</taxon>
        <taxon>Stenosarchaea group</taxon>
        <taxon>Halobacteria</taxon>
        <taxon>Halobacteriales</taxon>
        <taxon>Natrialbaceae</taxon>
        <taxon>Natrarchaeobius</taxon>
    </lineage>
</organism>
<keyword evidence="3" id="KW-1185">Reference proteome</keyword>
<dbReference type="InterPro" id="IPR040624">
    <property type="entry name" value="HalOD1"/>
</dbReference>